<dbReference type="GO" id="GO:0046872">
    <property type="term" value="F:metal ion binding"/>
    <property type="evidence" value="ECO:0007669"/>
    <property type="project" value="UniProtKB-KW"/>
</dbReference>
<dbReference type="SMART" id="SM00849">
    <property type="entry name" value="Lactamase_B"/>
    <property type="match status" value="1"/>
</dbReference>
<keyword evidence="3" id="KW-0378">Hydrolase</keyword>
<dbReference type="PANTHER" id="PTHR46233">
    <property type="entry name" value="HYDROXYACYLGLUTATHIONE HYDROLASE GLOC"/>
    <property type="match status" value="1"/>
</dbReference>
<evidence type="ECO:0000256" key="3">
    <source>
        <dbReference type="ARBA" id="ARBA00022801"/>
    </source>
</evidence>
<dbReference type="CDD" id="cd06262">
    <property type="entry name" value="metallo-hydrolase-like_MBL-fold"/>
    <property type="match status" value="1"/>
</dbReference>
<dbReference type="EMBL" id="DF977003">
    <property type="protein sequence ID" value="GAQ26093.1"/>
    <property type="molecule type" value="Genomic_DNA"/>
</dbReference>
<dbReference type="Gene3D" id="3.60.15.10">
    <property type="entry name" value="Ribonuclease Z/Hydroxyacylglutathione hydrolase-like"/>
    <property type="match status" value="1"/>
</dbReference>
<dbReference type="AlphaFoldDB" id="A0A0U9HHA6"/>
<evidence type="ECO:0000313" key="7">
    <source>
        <dbReference type="Proteomes" id="UP000062160"/>
    </source>
</evidence>
<dbReference type="Pfam" id="PF00753">
    <property type="entry name" value="Lactamase_B"/>
    <property type="match status" value="1"/>
</dbReference>
<dbReference type="STRING" id="224999.GCA_001485475_02132"/>
<protein>
    <submittedName>
        <fullName evidence="6">Glyoxylase, beta-lactamase superfamily II</fullName>
    </submittedName>
</protein>
<evidence type="ECO:0000256" key="1">
    <source>
        <dbReference type="ARBA" id="ARBA00001947"/>
    </source>
</evidence>
<sequence>MFVKRLSVGPLEANCYIVSDKKTGEAVVIDPGGDADKILDVIKSKDLKVKYIILTHGHIDHIGALNEIKKATNAKIAIHEKDANMLLSPEDNLSIYVGGGFAQTPAEIFLKGGERFKVGDLTFEIIHTPGHTPGGISIRVDGMLFTGDTLFAGSVGRTDFPGGSYDELIKSIKEKLLPLGDDISILPGHGEASDIGFEKRTNPFLAEV</sequence>
<keyword evidence="7" id="KW-1185">Reference proteome</keyword>
<keyword evidence="2" id="KW-0479">Metal-binding</keyword>
<evidence type="ECO:0000313" key="6">
    <source>
        <dbReference type="EMBL" id="GAQ26093.1"/>
    </source>
</evidence>
<evidence type="ECO:0000256" key="4">
    <source>
        <dbReference type="ARBA" id="ARBA00022833"/>
    </source>
</evidence>
<keyword evidence="4" id="KW-0862">Zinc</keyword>
<name>A0A0U9HHA6_9FIRM</name>
<dbReference type="Proteomes" id="UP000062160">
    <property type="component" value="Unassembled WGS sequence"/>
</dbReference>
<dbReference type="OrthoDB" id="9802248at2"/>
<dbReference type="InterPro" id="IPR051453">
    <property type="entry name" value="MBL_Glyoxalase_II"/>
</dbReference>
<dbReference type="GO" id="GO:0016787">
    <property type="term" value="F:hydrolase activity"/>
    <property type="evidence" value="ECO:0007669"/>
    <property type="project" value="UniProtKB-KW"/>
</dbReference>
<dbReference type="RefSeq" id="WP_059033869.1">
    <property type="nucleotide sequence ID" value="NZ_BSDN01000007.1"/>
</dbReference>
<organism evidence="6">
    <name type="scientific">Tepidanaerobacter syntrophicus</name>
    <dbReference type="NCBI Taxonomy" id="224999"/>
    <lineage>
        <taxon>Bacteria</taxon>
        <taxon>Bacillati</taxon>
        <taxon>Bacillota</taxon>
        <taxon>Clostridia</taxon>
        <taxon>Thermosediminibacterales</taxon>
        <taxon>Tepidanaerobacteraceae</taxon>
        <taxon>Tepidanaerobacter</taxon>
    </lineage>
</organism>
<evidence type="ECO:0000259" key="5">
    <source>
        <dbReference type="SMART" id="SM00849"/>
    </source>
</evidence>
<dbReference type="InterPro" id="IPR001279">
    <property type="entry name" value="Metallo-B-lactamas"/>
</dbReference>
<feature type="domain" description="Metallo-beta-lactamase" evidence="5">
    <location>
        <begin position="12"/>
        <end position="189"/>
    </location>
</feature>
<dbReference type="InterPro" id="IPR036866">
    <property type="entry name" value="RibonucZ/Hydroxyglut_hydro"/>
</dbReference>
<reference evidence="6" key="1">
    <citation type="journal article" date="2016" name="Genome Announc.">
        <title>Draft Genome Sequence of the Syntrophic Lactate-Degrading Bacterium Tepidanaerobacter syntrophicus JLT.</title>
        <authorList>
            <person name="Matsuura N."/>
            <person name="Ohashi A."/>
            <person name="Tourlousse D.M."/>
            <person name="Sekiguchi Y."/>
        </authorList>
    </citation>
    <scope>NUCLEOTIDE SEQUENCE [LARGE SCALE GENOMIC DNA]</scope>
    <source>
        <strain evidence="6">JL</strain>
    </source>
</reference>
<dbReference type="PANTHER" id="PTHR46233:SF3">
    <property type="entry name" value="HYDROXYACYLGLUTATHIONE HYDROLASE GLOC"/>
    <property type="match status" value="1"/>
</dbReference>
<dbReference type="SUPFAM" id="SSF56281">
    <property type="entry name" value="Metallo-hydrolase/oxidoreductase"/>
    <property type="match status" value="1"/>
</dbReference>
<evidence type="ECO:0000256" key="2">
    <source>
        <dbReference type="ARBA" id="ARBA00022723"/>
    </source>
</evidence>
<proteinExistence type="predicted"/>
<accession>A0A0U9HHA6</accession>
<gene>
    <name evidence="6" type="ORF">TSYNT_9349</name>
</gene>
<comment type="cofactor">
    <cofactor evidence="1">
        <name>Zn(2+)</name>
        <dbReference type="ChEBI" id="CHEBI:29105"/>
    </cofactor>
</comment>